<evidence type="ECO:0000313" key="1">
    <source>
        <dbReference type="EMBL" id="KAL3615384.1"/>
    </source>
</evidence>
<sequence>MQRFSLPPTTYSLTGLGFGFSAIAYKVVRAYCTSIQRRACIILTVGVDKSWRPICAKHISIQANLNFTFVPLTTEGFVHWAKSGSYVLTLNVETEIITEYLVPSSASSSCGGVYYLSAVKYLSMLIERGGWSWEVWEMKPETGEWTQLPGIDLEDRMYEIFGGLREGDKPYRSFACIRRLLVPVGWLEYKEVLLYRLYCPRTRQRLSTCIAWNIRLKEFEFIELDSDLDGFFVHRNSLLWLDGC</sequence>
<evidence type="ECO:0000313" key="2">
    <source>
        <dbReference type="Proteomes" id="UP001632038"/>
    </source>
</evidence>
<accession>A0ABD3BDP8</accession>
<dbReference type="EMBL" id="JAVIJP010000100">
    <property type="protein sequence ID" value="KAL3615384.1"/>
    <property type="molecule type" value="Genomic_DNA"/>
</dbReference>
<gene>
    <name evidence="1" type="ORF">CASFOL_041045</name>
</gene>
<evidence type="ECO:0008006" key="3">
    <source>
        <dbReference type="Google" id="ProtNLM"/>
    </source>
</evidence>
<name>A0ABD3BDP8_9LAMI</name>
<keyword evidence="2" id="KW-1185">Reference proteome</keyword>
<organism evidence="1 2">
    <name type="scientific">Castilleja foliolosa</name>
    <dbReference type="NCBI Taxonomy" id="1961234"/>
    <lineage>
        <taxon>Eukaryota</taxon>
        <taxon>Viridiplantae</taxon>
        <taxon>Streptophyta</taxon>
        <taxon>Embryophyta</taxon>
        <taxon>Tracheophyta</taxon>
        <taxon>Spermatophyta</taxon>
        <taxon>Magnoliopsida</taxon>
        <taxon>eudicotyledons</taxon>
        <taxon>Gunneridae</taxon>
        <taxon>Pentapetalae</taxon>
        <taxon>asterids</taxon>
        <taxon>lamiids</taxon>
        <taxon>Lamiales</taxon>
        <taxon>Orobanchaceae</taxon>
        <taxon>Pedicularideae</taxon>
        <taxon>Castillejinae</taxon>
        <taxon>Castilleja</taxon>
    </lineage>
</organism>
<dbReference type="Proteomes" id="UP001632038">
    <property type="component" value="Unassembled WGS sequence"/>
</dbReference>
<comment type="caution">
    <text evidence="1">The sequence shown here is derived from an EMBL/GenBank/DDBJ whole genome shotgun (WGS) entry which is preliminary data.</text>
</comment>
<protein>
    <recommendedName>
        <fullName evidence="3">F-box associated domain-containing protein</fullName>
    </recommendedName>
</protein>
<reference evidence="2" key="1">
    <citation type="journal article" date="2024" name="IScience">
        <title>Strigolactones Initiate the Formation of Haustorium-like Structures in Castilleja.</title>
        <authorList>
            <person name="Buerger M."/>
            <person name="Peterson D."/>
            <person name="Chory J."/>
        </authorList>
    </citation>
    <scope>NUCLEOTIDE SEQUENCE [LARGE SCALE GENOMIC DNA]</scope>
</reference>
<dbReference type="AlphaFoldDB" id="A0ABD3BDP8"/>
<proteinExistence type="predicted"/>